<reference evidence="6 7" key="1">
    <citation type="submission" date="2019-02" db="EMBL/GenBank/DDBJ databases">
        <title>Deep-cultivation of Planctomycetes and their phenomic and genomic characterization uncovers novel biology.</title>
        <authorList>
            <person name="Wiegand S."/>
            <person name="Jogler M."/>
            <person name="Boedeker C."/>
            <person name="Pinto D."/>
            <person name="Vollmers J."/>
            <person name="Rivas-Marin E."/>
            <person name="Kohn T."/>
            <person name="Peeters S.H."/>
            <person name="Heuer A."/>
            <person name="Rast P."/>
            <person name="Oberbeckmann S."/>
            <person name="Bunk B."/>
            <person name="Jeske O."/>
            <person name="Meyerdierks A."/>
            <person name="Storesund J.E."/>
            <person name="Kallscheuer N."/>
            <person name="Luecker S."/>
            <person name="Lage O.M."/>
            <person name="Pohl T."/>
            <person name="Merkel B.J."/>
            <person name="Hornburger P."/>
            <person name="Mueller R.-W."/>
            <person name="Bruemmer F."/>
            <person name="Labrenz M."/>
            <person name="Spormann A.M."/>
            <person name="Op Den Camp H."/>
            <person name="Overmann J."/>
            <person name="Amann R."/>
            <person name="Jetten M.S.M."/>
            <person name="Mascher T."/>
            <person name="Medema M.H."/>
            <person name="Devos D.P."/>
            <person name="Kaster A.-K."/>
            <person name="Ovreas L."/>
            <person name="Rohde M."/>
            <person name="Galperin M.Y."/>
            <person name="Jogler C."/>
        </authorList>
    </citation>
    <scope>NUCLEOTIDE SEQUENCE [LARGE SCALE GENOMIC DNA]</scope>
    <source>
        <strain evidence="6 7">CA13</strain>
    </source>
</reference>
<accession>A0A5C5YW49</accession>
<feature type="active site" description="Proton acceptor" evidence="4">
    <location>
        <position position="209"/>
    </location>
</feature>
<comment type="caution">
    <text evidence="4">Lacks conserved residue(s) required for the propagation of feature annotation.</text>
</comment>
<dbReference type="PANTHER" id="PTHR14226">
    <property type="entry name" value="NEUROPATHY TARGET ESTERASE/SWISS CHEESE D.MELANOGASTER"/>
    <property type="match status" value="1"/>
</dbReference>
<dbReference type="PROSITE" id="PS51635">
    <property type="entry name" value="PNPLA"/>
    <property type="match status" value="1"/>
</dbReference>
<feature type="active site" description="Nucleophile" evidence="4">
    <location>
        <position position="58"/>
    </location>
</feature>
<feature type="short sequence motif" description="GXSXG" evidence="4">
    <location>
        <begin position="56"/>
        <end position="60"/>
    </location>
</feature>
<feature type="short sequence motif" description="GXGXXG" evidence="4">
    <location>
        <begin position="29"/>
        <end position="34"/>
    </location>
</feature>
<dbReference type="InterPro" id="IPR016035">
    <property type="entry name" value="Acyl_Trfase/lysoPLipase"/>
</dbReference>
<name>A0A5C5YW49_9BACT</name>
<dbReference type="Proteomes" id="UP000315010">
    <property type="component" value="Unassembled WGS sequence"/>
</dbReference>
<dbReference type="InterPro" id="IPR050301">
    <property type="entry name" value="NTE"/>
</dbReference>
<keyword evidence="2 4" id="KW-0442">Lipid degradation</keyword>
<evidence type="ECO:0000256" key="3">
    <source>
        <dbReference type="ARBA" id="ARBA00023098"/>
    </source>
</evidence>
<evidence type="ECO:0000313" key="7">
    <source>
        <dbReference type="Proteomes" id="UP000315010"/>
    </source>
</evidence>
<gene>
    <name evidence="6" type="primary">rssA_1</name>
    <name evidence="6" type="ORF">CA13_03880</name>
</gene>
<dbReference type="Pfam" id="PF01734">
    <property type="entry name" value="Patatin"/>
    <property type="match status" value="1"/>
</dbReference>
<keyword evidence="1 4" id="KW-0378">Hydrolase</keyword>
<evidence type="ECO:0000313" key="6">
    <source>
        <dbReference type="EMBL" id="TWT78991.1"/>
    </source>
</evidence>
<dbReference type="GO" id="GO:0016042">
    <property type="term" value="P:lipid catabolic process"/>
    <property type="evidence" value="ECO:0007669"/>
    <property type="project" value="UniProtKB-UniRule"/>
</dbReference>
<evidence type="ECO:0000256" key="2">
    <source>
        <dbReference type="ARBA" id="ARBA00022963"/>
    </source>
</evidence>
<evidence type="ECO:0000256" key="4">
    <source>
        <dbReference type="PROSITE-ProRule" id="PRU01161"/>
    </source>
</evidence>
<dbReference type="RefSeq" id="WP_146394194.1">
    <property type="nucleotide sequence ID" value="NZ_SJPJ01000001.1"/>
</dbReference>
<dbReference type="GO" id="GO:0016787">
    <property type="term" value="F:hydrolase activity"/>
    <property type="evidence" value="ECO:0007669"/>
    <property type="project" value="UniProtKB-UniRule"/>
</dbReference>
<dbReference type="InterPro" id="IPR002641">
    <property type="entry name" value="PNPLA_dom"/>
</dbReference>
<dbReference type="OrthoDB" id="9770965at2"/>
<organism evidence="6 7">
    <name type="scientific">Novipirellula herctigrandis</name>
    <dbReference type="NCBI Taxonomy" id="2527986"/>
    <lineage>
        <taxon>Bacteria</taxon>
        <taxon>Pseudomonadati</taxon>
        <taxon>Planctomycetota</taxon>
        <taxon>Planctomycetia</taxon>
        <taxon>Pirellulales</taxon>
        <taxon>Pirellulaceae</taxon>
        <taxon>Novipirellula</taxon>
    </lineage>
</organism>
<dbReference type="Gene3D" id="3.40.1090.10">
    <property type="entry name" value="Cytosolic phospholipase A2 catalytic domain"/>
    <property type="match status" value="2"/>
</dbReference>
<keyword evidence="3 4" id="KW-0443">Lipid metabolism</keyword>
<dbReference type="SUPFAM" id="SSF52151">
    <property type="entry name" value="FabD/lysophospholipase-like"/>
    <property type="match status" value="1"/>
</dbReference>
<dbReference type="EMBL" id="SJPJ01000001">
    <property type="protein sequence ID" value="TWT78991.1"/>
    <property type="molecule type" value="Genomic_DNA"/>
</dbReference>
<keyword evidence="7" id="KW-1185">Reference proteome</keyword>
<feature type="domain" description="PNPLA" evidence="5">
    <location>
        <begin position="25"/>
        <end position="222"/>
    </location>
</feature>
<evidence type="ECO:0000259" key="5">
    <source>
        <dbReference type="PROSITE" id="PS51635"/>
    </source>
</evidence>
<sequence length="313" mass="34090">MKLIDLFGFRSAEIVEPVRSRSAVIALGGGGARGLSHLGAIEAVGEAGIHTERFVGVSIGAMVGAMAAIDPDIRRVQARTIEFLSSPTFARDQRLLFGSTNARLDDSESGILAWYNRVKHLYSAHRRLTRAVTAMSLMPSGILADAIDALVPDVSFDDLVTPLSVVTADLRSGHRVVLESGSVRKAIKASMAIPGIFPPVPWDGMLLCDIGVVDSLPLAVARTYTSDLTIAVDVGQYQSHVDDFASALDVMMRMQDIGEQLMRREKSPVADIVIRPHVDAMQWFDFQEPEQIIELGRDAARKMLKTLRKKRAG</sequence>
<proteinExistence type="predicted"/>
<evidence type="ECO:0000256" key="1">
    <source>
        <dbReference type="ARBA" id="ARBA00022801"/>
    </source>
</evidence>
<protein>
    <submittedName>
        <fullName evidence="6">NTE family protein RssA</fullName>
    </submittedName>
</protein>
<dbReference type="AlphaFoldDB" id="A0A5C5YW49"/>
<dbReference type="PANTHER" id="PTHR14226:SF29">
    <property type="entry name" value="NEUROPATHY TARGET ESTERASE SWS"/>
    <property type="match status" value="1"/>
</dbReference>
<comment type="caution">
    <text evidence="6">The sequence shown here is derived from an EMBL/GenBank/DDBJ whole genome shotgun (WGS) entry which is preliminary data.</text>
</comment>